<dbReference type="Pfam" id="PF02705">
    <property type="entry name" value="K_trans"/>
    <property type="match status" value="1"/>
</dbReference>
<feature type="transmembrane region" description="Helical" evidence="10">
    <location>
        <begin position="382"/>
        <end position="408"/>
    </location>
</feature>
<feature type="region of interest" description="Disordered" evidence="9">
    <location>
        <begin position="1"/>
        <end position="37"/>
    </location>
</feature>
<evidence type="ECO:0000259" key="11">
    <source>
        <dbReference type="Pfam" id="PF02705"/>
    </source>
</evidence>
<evidence type="ECO:0000256" key="3">
    <source>
        <dbReference type="ARBA" id="ARBA00022538"/>
    </source>
</evidence>
<feature type="transmembrane region" description="Helical" evidence="10">
    <location>
        <begin position="64"/>
        <end position="82"/>
    </location>
</feature>
<evidence type="ECO:0000256" key="8">
    <source>
        <dbReference type="ARBA" id="ARBA00023136"/>
    </source>
</evidence>
<evidence type="ECO:0000256" key="2">
    <source>
        <dbReference type="ARBA" id="ARBA00022448"/>
    </source>
</evidence>
<keyword evidence="14" id="KW-1185">Reference proteome</keyword>
<evidence type="ECO:0000256" key="5">
    <source>
        <dbReference type="ARBA" id="ARBA00022958"/>
    </source>
</evidence>
<feature type="transmembrane region" description="Helical" evidence="10">
    <location>
        <begin position="231"/>
        <end position="250"/>
    </location>
</feature>
<reference evidence="13" key="1">
    <citation type="journal article" date="2023" name="Mol. Phylogenet. Evol.">
        <title>Genome-scale phylogeny and comparative genomics of the fungal order Sordariales.</title>
        <authorList>
            <person name="Hensen N."/>
            <person name="Bonometti L."/>
            <person name="Westerberg I."/>
            <person name="Brannstrom I.O."/>
            <person name="Guillou S."/>
            <person name="Cros-Aarteil S."/>
            <person name="Calhoun S."/>
            <person name="Haridas S."/>
            <person name="Kuo A."/>
            <person name="Mondo S."/>
            <person name="Pangilinan J."/>
            <person name="Riley R."/>
            <person name="LaButti K."/>
            <person name="Andreopoulos B."/>
            <person name="Lipzen A."/>
            <person name="Chen C."/>
            <person name="Yan M."/>
            <person name="Daum C."/>
            <person name="Ng V."/>
            <person name="Clum A."/>
            <person name="Steindorff A."/>
            <person name="Ohm R.A."/>
            <person name="Martin F."/>
            <person name="Silar P."/>
            <person name="Natvig D.O."/>
            <person name="Lalanne C."/>
            <person name="Gautier V."/>
            <person name="Ament-Velasquez S.L."/>
            <person name="Kruys A."/>
            <person name="Hutchinson M.I."/>
            <person name="Powell A.J."/>
            <person name="Barry K."/>
            <person name="Miller A.N."/>
            <person name="Grigoriev I.V."/>
            <person name="Debuchy R."/>
            <person name="Gladieux P."/>
            <person name="Hiltunen Thoren M."/>
            <person name="Johannesson H."/>
        </authorList>
    </citation>
    <scope>NUCLEOTIDE SEQUENCE</scope>
    <source>
        <strain evidence="13">PSN293</strain>
    </source>
</reference>
<dbReference type="Proteomes" id="UP001301769">
    <property type="component" value="Unassembled WGS sequence"/>
</dbReference>
<evidence type="ECO:0000256" key="4">
    <source>
        <dbReference type="ARBA" id="ARBA00022692"/>
    </source>
</evidence>
<evidence type="ECO:0000313" key="14">
    <source>
        <dbReference type="Proteomes" id="UP001301769"/>
    </source>
</evidence>
<evidence type="ECO:0000313" key="13">
    <source>
        <dbReference type="EMBL" id="KAK4213926.1"/>
    </source>
</evidence>
<dbReference type="NCBIfam" id="TIGR00794">
    <property type="entry name" value="kup"/>
    <property type="match status" value="1"/>
</dbReference>
<feature type="transmembrane region" description="Helical" evidence="10">
    <location>
        <begin position="262"/>
        <end position="282"/>
    </location>
</feature>
<keyword evidence="6 10" id="KW-1133">Transmembrane helix</keyword>
<reference evidence="13" key="2">
    <citation type="submission" date="2023-05" db="EMBL/GenBank/DDBJ databases">
        <authorList>
            <consortium name="Lawrence Berkeley National Laboratory"/>
            <person name="Steindorff A."/>
            <person name="Hensen N."/>
            <person name="Bonometti L."/>
            <person name="Westerberg I."/>
            <person name="Brannstrom I.O."/>
            <person name="Guillou S."/>
            <person name="Cros-Aarteil S."/>
            <person name="Calhoun S."/>
            <person name="Haridas S."/>
            <person name="Kuo A."/>
            <person name="Mondo S."/>
            <person name="Pangilinan J."/>
            <person name="Riley R."/>
            <person name="Labutti K."/>
            <person name="Andreopoulos B."/>
            <person name="Lipzen A."/>
            <person name="Chen C."/>
            <person name="Yanf M."/>
            <person name="Daum C."/>
            <person name="Ng V."/>
            <person name="Clum A."/>
            <person name="Ohm R."/>
            <person name="Martin F."/>
            <person name="Silar P."/>
            <person name="Natvig D."/>
            <person name="Lalanne C."/>
            <person name="Gautier V."/>
            <person name="Ament-Velasquez S.L."/>
            <person name="Kruys A."/>
            <person name="Hutchinson M.I."/>
            <person name="Powell A.J."/>
            <person name="Barry K."/>
            <person name="Miller A.N."/>
            <person name="Grigoriev I.V."/>
            <person name="Debuchy R."/>
            <person name="Gladieux P."/>
            <person name="Thoren M.H."/>
            <person name="Johannesson H."/>
        </authorList>
    </citation>
    <scope>NUCLEOTIDE SEQUENCE</scope>
    <source>
        <strain evidence="13">PSN293</strain>
    </source>
</reference>
<feature type="transmembrane region" description="Helical" evidence="10">
    <location>
        <begin position="519"/>
        <end position="539"/>
    </location>
</feature>
<evidence type="ECO:0000256" key="7">
    <source>
        <dbReference type="ARBA" id="ARBA00023065"/>
    </source>
</evidence>
<feature type="transmembrane region" description="Helical" evidence="10">
    <location>
        <begin position="437"/>
        <end position="456"/>
    </location>
</feature>
<feature type="transmembrane region" description="Helical" evidence="10">
    <location>
        <begin position="492"/>
        <end position="513"/>
    </location>
</feature>
<feature type="transmembrane region" description="Helical" evidence="10">
    <location>
        <begin position="344"/>
        <end position="362"/>
    </location>
</feature>
<feature type="transmembrane region" description="Helical" evidence="10">
    <location>
        <begin position="462"/>
        <end position="485"/>
    </location>
</feature>
<feature type="transmembrane region" description="Helical" evidence="10">
    <location>
        <begin position="102"/>
        <end position="122"/>
    </location>
</feature>
<name>A0AAN6Y832_9PEZI</name>
<keyword evidence="7" id="KW-0406">Ion transport</keyword>
<feature type="domain" description="K+ potassium transporter integral membrane" evidence="11">
    <location>
        <begin position="73"/>
        <end position="551"/>
    </location>
</feature>
<dbReference type="PANTHER" id="PTHR30540:SF83">
    <property type="entry name" value="K+ POTASSIUM TRANSPORTER"/>
    <property type="match status" value="1"/>
</dbReference>
<dbReference type="GO" id="GO:0016020">
    <property type="term" value="C:membrane"/>
    <property type="evidence" value="ECO:0007669"/>
    <property type="project" value="UniProtKB-SubCell"/>
</dbReference>
<accession>A0AAN6Y832</accession>
<dbReference type="InterPro" id="IPR053951">
    <property type="entry name" value="K_trans_N"/>
</dbReference>
<evidence type="ECO:0000256" key="9">
    <source>
        <dbReference type="SAM" id="MobiDB-lite"/>
    </source>
</evidence>
<sequence>MAGEGEITPAGHIQFVGGTNPASKSARTSPVPSGLMEKSVDLDGEEKARRIADQDKNQKRKQTYSGFMLAWAAFQSTGVIYGDIGTSPLYVYSSTFSHQPSWIDLVGALSIIIWSLTLIVTVKYCFIVLRADDDGQGGTFAIYSLLARYAHIVRQDPNAVGTVQLERHDTNEMKPAGRRFRRFIENSVASKFMLKLVGVIGVSMVMADGVLTPAQSVLGAIQGITVANPDLTRSAIVGISCAILVALFAIQPFGTAKLGTTFAPIVVVWLLFNMTSGIYNLVQYDYTVLKAFSPYFAFSYLIRNGHDGWKSLGGLLLAFTGVEALFADLGAFSKRAIQISWLGLAYPCLLIAYIGQAAYISADATETAFTNPFFYTVPPGTFYFSMVIAVLAAIVASQAMITSSFQLLTQVMRLSYFPHIKTVHTSEKFHEQVYMPLANWLLMVGTVVVTAVYNNTTSLGNAYGVCVIVVTFITTCLVAVVAVIIWRLPSYLVLFFFLIFAALDGVYISSALVKVPDGAWFTILLSAILSSVFIIWRFGKEQQWAAESSDRLLPGHLLANDSLGDLRLTQPFGGQKISDASGLGIFFDKVGDLQNIPVVFTQFVRKFKARPSIILFFHMRPLSQPTVSHEERFVITRTSIPACYRVTLRHGYMDDILTPDLGRILVEQIILYITRDYSTPSPDGSARSVHHSPEVQAELDALNKACEDQTVYIMGKEVMKIGKKRTIGGTFRWFFLEVFLWIRENSRTKLADLNIDADKLVEVGFVKQI</sequence>
<feature type="domain" description="K+ potassium transporter C-terminal" evidence="12">
    <location>
        <begin position="581"/>
        <end position="769"/>
    </location>
</feature>
<feature type="compositionally biased region" description="Polar residues" evidence="9">
    <location>
        <begin position="20"/>
        <end position="31"/>
    </location>
</feature>
<keyword evidence="4 10" id="KW-0812">Transmembrane</keyword>
<keyword evidence="3" id="KW-0633">Potassium transport</keyword>
<evidence type="ECO:0000256" key="1">
    <source>
        <dbReference type="ARBA" id="ARBA00004141"/>
    </source>
</evidence>
<keyword evidence="8 10" id="KW-0472">Membrane</keyword>
<proteinExistence type="predicted"/>
<dbReference type="EMBL" id="MU858102">
    <property type="protein sequence ID" value="KAK4213926.1"/>
    <property type="molecule type" value="Genomic_DNA"/>
</dbReference>
<dbReference type="InterPro" id="IPR003855">
    <property type="entry name" value="K+_transporter"/>
</dbReference>
<keyword evidence="2" id="KW-0813">Transport</keyword>
<keyword evidence="5" id="KW-0630">Potassium</keyword>
<comment type="caution">
    <text evidence="13">The sequence shown here is derived from an EMBL/GenBank/DDBJ whole genome shotgun (WGS) entry which is preliminary data.</text>
</comment>
<dbReference type="Pfam" id="PF22776">
    <property type="entry name" value="K_trans_C"/>
    <property type="match status" value="1"/>
</dbReference>
<organism evidence="13 14">
    <name type="scientific">Rhypophila decipiens</name>
    <dbReference type="NCBI Taxonomy" id="261697"/>
    <lineage>
        <taxon>Eukaryota</taxon>
        <taxon>Fungi</taxon>
        <taxon>Dikarya</taxon>
        <taxon>Ascomycota</taxon>
        <taxon>Pezizomycotina</taxon>
        <taxon>Sordariomycetes</taxon>
        <taxon>Sordariomycetidae</taxon>
        <taxon>Sordariales</taxon>
        <taxon>Naviculisporaceae</taxon>
        <taxon>Rhypophila</taxon>
    </lineage>
</organism>
<evidence type="ECO:0000256" key="6">
    <source>
        <dbReference type="ARBA" id="ARBA00022989"/>
    </source>
</evidence>
<dbReference type="AlphaFoldDB" id="A0AAN6Y832"/>
<evidence type="ECO:0000259" key="12">
    <source>
        <dbReference type="Pfam" id="PF22776"/>
    </source>
</evidence>
<dbReference type="GO" id="GO:0015079">
    <property type="term" value="F:potassium ion transmembrane transporter activity"/>
    <property type="evidence" value="ECO:0007669"/>
    <property type="project" value="InterPro"/>
</dbReference>
<evidence type="ECO:0000256" key="10">
    <source>
        <dbReference type="SAM" id="Phobius"/>
    </source>
</evidence>
<comment type="subcellular location">
    <subcellularLocation>
        <location evidence="1">Membrane</location>
        <topology evidence="1">Multi-pass membrane protein</topology>
    </subcellularLocation>
</comment>
<dbReference type="InterPro" id="IPR053952">
    <property type="entry name" value="K_trans_C"/>
</dbReference>
<gene>
    <name evidence="13" type="ORF">QBC37DRAFT_163482</name>
</gene>
<dbReference type="PANTHER" id="PTHR30540">
    <property type="entry name" value="OSMOTIC STRESS POTASSIUM TRANSPORTER"/>
    <property type="match status" value="1"/>
</dbReference>
<protein>
    <submittedName>
        <fullName evidence="13">Potassium transporter-domain-containing protein</fullName>
    </submittedName>
</protein>